<gene>
    <name evidence="2" type="ORF">DXA39_06175</name>
</gene>
<dbReference type="Proteomes" id="UP000261011">
    <property type="component" value="Unassembled WGS sequence"/>
</dbReference>
<keyword evidence="3" id="KW-1185">Reference proteome</keyword>
<evidence type="ECO:0000313" key="3">
    <source>
        <dbReference type="Proteomes" id="UP000261011"/>
    </source>
</evidence>
<feature type="region of interest" description="Disordered" evidence="1">
    <location>
        <begin position="1"/>
        <end position="91"/>
    </location>
</feature>
<protein>
    <submittedName>
        <fullName evidence="2">Peptidoglycan-binding protein</fullName>
    </submittedName>
</protein>
<name>A0A3E2THV6_9FIRM</name>
<dbReference type="OrthoDB" id="2604992at2"/>
<feature type="compositionally biased region" description="Basic and acidic residues" evidence="1">
    <location>
        <begin position="66"/>
        <end position="80"/>
    </location>
</feature>
<evidence type="ECO:0000256" key="1">
    <source>
        <dbReference type="SAM" id="MobiDB-lite"/>
    </source>
</evidence>
<dbReference type="AlphaFoldDB" id="A0A3E2THV6"/>
<comment type="caution">
    <text evidence="2">The sequence shown here is derived from an EMBL/GenBank/DDBJ whole genome shotgun (WGS) entry which is preliminary data.</text>
</comment>
<sequence length="388" mass="42481">MLATSMVFAGCANDNNKDDDKNEPAVEESKDKETTETTDEKEDTTDSKETTENKNSENNDDENTENVDKEDKKNDEKTADESSTEEGNVVLHRAYPATEGRSFPTIVVATSGDKIVDAFIDEYQFFDKNSEYKGVPNSDKEFGEGVKEGRILASKIDNEELYSDEMKEAGGEATLMDNYNAIIDYVKGKTIDELEDFISNNEDEEIIDALTGATFKSTPELLKYVVDTAKDDMFTISGTAENPDDITLKYAIGAPHGEKSFGNAVVALEGDKIIAASIDEYQYLEAGKTKLDVKSDFAKSYAKDNIVLGSKLENDEAYSTLMKDKAKATKSIKENFEAIENFVAGKTINEVKDVIADAKPGEAIEAVSGATLVDTAGYLQLIVDAAEK</sequence>
<proteinExistence type="predicted"/>
<organism evidence="2 3">
    <name type="scientific">Anaerococcus nagyae</name>
    <dbReference type="NCBI Taxonomy" id="1755241"/>
    <lineage>
        <taxon>Bacteria</taxon>
        <taxon>Bacillati</taxon>
        <taxon>Bacillota</taxon>
        <taxon>Tissierellia</taxon>
        <taxon>Tissierellales</taxon>
        <taxon>Peptoniphilaceae</taxon>
        <taxon>Anaerococcus</taxon>
    </lineage>
</organism>
<feature type="compositionally biased region" description="Basic and acidic residues" evidence="1">
    <location>
        <begin position="44"/>
        <end position="57"/>
    </location>
</feature>
<dbReference type="EMBL" id="QVEU01000004">
    <property type="protein sequence ID" value="RGB75976.1"/>
    <property type="molecule type" value="Genomic_DNA"/>
</dbReference>
<feature type="compositionally biased region" description="Basic and acidic residues" evidence="1">
    <location>
        <begin position="15"/>
        <end position="35"/>
    </location>
</feature>
<evidence type="ECO:0000313" key="2">
    <source>
        <dbReference type="EMBL" id="RGB75976.1"/>
    </source>
</evidence>
<reference evidence="2 3" key="1">
    <citation type="submission" date="2018-08" db="EMBL/GenBank/DDBJ databases">
        <title>A genome reference for cultivated species of the human gut microbiota.</title>
        <authorList>
            <person name="Zou Y."/>
            <person name="Xue W."/>
            <person name="Luo G."/>
        </authorList>
    </citation>
    <scope>NUCLEOTIDE SEQUENCE [LARGE SCALE GENOMIC DNA]</scope>
    <source>
        <strain evidence="2 3">OF01-3</strain>
    </source>
</reference>
<accession>A0A3E2THV6</accession>